<proteinExistence type="predicted"/>
<dbReference type="GeneID" id="36395522"/>
<keyword evidence="2" id="KW-1185">Reference proteome</keyword>
<dbReference type="EMBL" id="CCYD01001121">
    <property type="protein sequence ID" value="CEG44272.1"/>
    <property type="molecule type" value="Genomic_DNA"/>
</dbReference>
<reference evidence="2" key="1">
    <citation type="submission" date="2014-09" db="EMBL/GenBank/DDBJ databases">
        <authorList>
            <person name="Sharma Rahul"/>
            <person name="Thines Marco"/>
        </authorList>
    </citation>
    <scope>NUCLEOTIDE SEQUENCE [LARGE SCALE GENOMIC DNA]</scope>
</reference>
<evidence type="ECO:0000313" key="2">
    <source>
        <dbReference type="Proteomes" id="UP000054928"/>
    </source>
</evidence>
<dbReference type="AlphaFoldDB" id="A0A0P1ASJ3"/>
<protein>
    <submittedName>
        <fullName evidence="1">TRANSPOSON</fullName>
    </submittedName>
</protein>
<dbReference type="RefSeq" id="XP_024580641.1">
    <property type="nucleotide sequence ID" value="XM_024730355.1"/>
</dbReference>
<dbReference type="Proteomes" id="UP000054928">
    <property type="component" value="Unassembled WGS sequence"/>
</dbReference>
<organism evidence="1 2">
    <name type="scientific">Plasmopara halstedii</name>
    <name type="common">Downy mildew of sunflower</name>
    <dbReference type="NCBI Taxonomy" id="4781"/>
    <lineage>
        <taxon>Eukaryota</taxon>
        <taxon>Sar</taxon>
        <taxon>Stramenopiles</taxon>
        <taxon>Oomycota</taxon>
        <taxon>Peronosporomycetes</taxon>
        <taxon>Peronosporales</taxon>
        <taxon>Peronosporaceae</taxon>
        <taxon>Plasmopara</taxon>
    </lineage>
</organism>
<accession>A0A0P1ASJ3</accession>
<sequence>MAMVNDALPAIRETLDKYVLCDIYNMDETGLFYRMQGRKNPLVSKPWGNALNGLLPTTKKPTVST</sequence>
<name>A0A0P1ASJ3_PLAHL</name>
<evidence type="ECO:0000313" key="1">
    <source>
        <dbReference type="EMBL" id="CEG44272.1"/>
    </source>
</evidence>